<protein>
    <submittedName>
        <fullName evidence="2">NTP transferase domain-containing protein</fullName>
    </submittedName>
</protein>
<dbReference type="Proteomes" id="UP000596857">
    <property type="component" value="Unassembled WGS sequence"/>
</dbReference>
<dbReference type="Pfam" id="PF12804">
    <property type="entry name" value="NTP_transf_3"/>
    <property type="match status" value="1"/>
</dbReference>
<dbReference type="InterPro" id="IPR025877">
    <property type="entry name" value="MobA-like_NTP_Trfase"/>
</dbReference>
<accession>A0ABX1YGB7</accession>
<dbReference type="SUPFAM" id="SSF53448">
    <property type="entry name" value="Nucleotide-diphospho-sugar transferases"/>
    <property type="match status" value="1"/>
</dbReference>
<dbReference type="EMBL" id="WHOB01000028">
    <property type="protein sequence ID" value="NOU79514.1"/>
    <property type="molecule type" value="Genomic_DNA"/>
</dbReference>
<evidence type="ECO:0000259" key="1">
    <source>
        <dbReference type="Pfam" id="PF12804"/>
    </source>
</evidence>
<evidence type="ECO:0000313" key="3">
    <source>
        <dbReference type="Proteomes" id="UP000596857"/>
    </source>
</evidence>
<feature type="domain" description="MobA-like NTP transferase" evidence="1">
    <location>
        <begin position="25"/>
        <end position="185"/>
    </location>
</feature>
<comment type="caution">
    <text evidence="2">The sequence shown here is derived from an EMBL/GenBank/DDBJ whole genome shotgun (WGS) entry which is preliminary data.</text>
</comment>
<dbReference type="Gene3D" id="3.90.550.10">
    <property type="entry name" value="Spore Coat Polysaccharide Biosynthesis Protein SpsA, Chain A"/>
    <property type="match status" value="1"/>
</dbReference>
<sequence>MNSCSIPLQINGRSGVHLKVAGIYLAASRSKEAVAGSGSLKQPDGITVGAATLSELERCGLDPLIVVVRADDPLKWMPPGSSRSSRRTETCLTAHLGLSFSLRCGLNAISSLQPDAVVIAQADQPFIPAALVNRLTDAFVQNPGLDYVASINEGVVNPPVLFAKSVFPELQALDSDRGLSAIFQSSGYKGMMLQSDSERNFTDAELPVSFGELRREWSVPRDN</sequence>
<name>A0ABX1YGB7_9BACL</name>
<dbReference type="PANTHER" id="PTHR43777">
    <property type="entry name" value="MOLYBDENUM COFACTOR CYTIDYLYLTRANSFERASE"/>
    <property type="match status" value="1"/>
</dbReference>
<organism evidence="2 3">
    <name type="scientific">Paenibacillus phytohabitans</name>
    <dbReference type="NCBI Taxonomy" id="2654978"/>
    <lineage>
        <taxon>Bacteria</taxon>
        <taxon>Bacillati</taxon>
        <taxon>Bacillota</taxon>
        <taxon>Bacilli</taxon>
        <taxon>Bacillales</taxon>
        <taxon>Paenibacillaceae</taxon>
        <taxon>Paenibacillus</taxon>
    </lineage>
</organism>
<reference evidence="2 3" key="1">
    <citation type="submission" date="2019-10" db="EMBL/GenBank/DDBJ databases">
        <title>Description of Paenibacillus terricola sp. nov.</title>
        <authorList>
            <person name="Carlier A."/>
            <person name="Qi S."/>
        </authorList>
    </citation>
    <scope>NUCLEOTIDE SEQUENCE [LARGE SCALE GENOMIC DNA]</scope>
    <source>
        <strain evidence="2 3">LMG 31459</strain>
    </source>
</reference>
<proteinExistence type="predicted"/>
<dbReference type="GO" id="GO:0016740">
    <property type="term" value="F:transferase activity"/>
    <property type="evidence" value="ECO:0007669"/>
    <property type="project" value="UniProtKB-KW"/>
</dbReference>
<keyword evidence="2" id="KW-0808">Transferase</keyword>
<evidence type="ECO:0000313" key="2">
    <source>
        <dbReference type="EMBL" id="NOU79514.1"/>
    </source>
</evidence>
<dbReference type="PANTHER" id="PTHR43777:SF1">
    <property type="entry name" value="MOLYBDENUM COFACTOR CYTIDYLYLTRANSFERASE"/>
    <property type="match status" value="1"/>
</dbReference>
<keyword evidence="3" id="KW-1185">Reference proteome</keyword>
<gene>
    <name evidence="2" type="ORF">GC101_11570</name>
</gene>
<dbReference type="InterPro" id="IPR029044">
    <property type="entry name" value="Nucleotide-diphossugar_trans"/>
</dbReference>